<dbReference type="Proteomes" id="UP000450161">
    <property type="component" value="Unassembled WGS sequence"/>
</dbReference>
<proteinExistence type="predicted"/>
<accession>A0A6I2TYH4</accession>
<feature type="transmembrane region" description="Helical" evidence="1">
    <location>
        <begin position="58"/>
        <end position="75"/>
    </location>
</feature>
<evidence type="ECO:0008006" key="4">
    <source>
        <dbReference type="Google" id="ProtNLM"/>
    </source>
</evidence>
<dbReference type="EMBL" id="VUNF01000004">
    <property type="protein sequence ID" value="MST76830.1"/>
    <property type="molecule type" value="Genomic_DNA"/>
</dbReference>
<evidence type="ECO:0000256" key="1">
    <source>
        <dbReference type="SAM" id="Phobius"/>
    </source>
</evidence>
<keyword evidence="1" id="KW-0812">Transmembrane</keyword>
<evidence type="ECO:0000313" key="2">
    <source>
        <dbReference type="EMBL" id="MST76830.1"/>
    </source>
</evidence>
<feature type="transmembrane region" description="Helical" evidence="1">
    <location>
        <begin position="32"/>
        <end position="52"/>
    </location>
</feature>
<organism evidence="2 3">
    <name type="scientific">Segatella copri</name>
    <dbReference type="NCBI Taxonomy" id="165179"/>
    <lineage>
        <taxon>Bacteria</taxon>
        <taxon>Pseudomonadati</taxon>
        <taxon>Bacteroidota</taxon>
        <taxon>Bacteroidia</taxon>
        <taxon>Bacteroidales</taxon>
        <taxon>Prevotellaceae</taxon>
        <taxon>Segatella</taxon>
    </lineage>
</organism>
<gene>
    <name evidence="2" type="ORF">FYJ72_03815</name>
</gene>
<protein>
    <recommendedName>
        <fullName evidence="4">SLATT domain-containing protein</fullName>
    </recommendedName>
</protein>
<dbReference type="AlphaFoldDB" id="A0A6I2TYH4"/>
<evidence type="ECO:0000313" key="3">
    <source>
        <dbReference type="Proteomes" id="UP000450161"/>
    </source>
</evidence>
<name>A0A6I2TYH4_9BACT</name>
<reference evidence="2 3" key="1">
    <citation type="submission" date="2019-08" db="EMBL/GenBank/DDBJ databases">
        <title>In-depth cultivation of the pig gut microbiome towards novel bacterial diversity and tailored functional studies.</title>
        <authorList>
            <person name="Wylensek D."/>
            <person name="Hitch T.C.A."/>
            <person name="Clavel T."/>
        </authorList>
    </citation>
    <scope>NUCLEOTIDE SEQUENCE [LARGE SCALE GENOMIC DNA]</scope>
    <source>
        <strain evidence="2 3">LKV-178-WT-2C</strain>
    </source>
</reference>
<dbReference type="RefSeq" id="WP_154480451.1">
    <property type="nucleotide sequence ID" value="NZ_VUNF01000004.1"/>
</dbReference>
<comment type="caution">
    <text evidence="2">The sequence shown here is derived from an EMBL/GenBank/DDBJ whole genome shotgun (WGS) entry which is preliminary data.</text>
</comment>
<keyword evidence="1" id="KW-1133">Transmembrane helix</keyword>
<sequence>MIVRNKIWDEIKHSDANRICARKYANVQRRIALGYKIIVPLLAGICAIAVKIDQENAAFWASIIICVSTIMKAVFPQLILPDKDVDTLDTLQLDFFDYRNKLEDLFHRFDKNEYSEDEAQRKLNTLQKETSKRSSQLNKLVFWIPSYVDRSITKESEQYLNAIHNNKYE</sequence>
<keyword evidence="1" id="KW-0472">Membrane</keyword>